<comment type="caution">
    <text evidence="2">The sequence shown here is derived from an EMBL/GenBank/DDBJ whole genome shotgun (WGS) entry which is preliminary data.</text>
</comment>
<evidence type="ECO:0000256" key="1">
    <source>
        <dbReference type="SAM" id="MobiDB-lite"/>
    </source>
</evidence>
<organism evidence="2 3">
    <name type="scientific">Perkinsus chesapeaki</name>
    <name type="common">Clam parasite</name>
    <name type="synonym">Perkinsus andrewsi</name>
    <dbReference type="NCBI Taxonomy" id="330153"/>
    <lineage>
        <taxon>Eukaryota</taxon>
        <taxon>Sar</taxon>
        <taxon>Alveolata</taxon>
        <taxon>Perkinsozoa</taxon>
        <taxon>Perkinsea</taxon>
        <taxon>Perkinsida</taxon>
        <taxon>Perkinsidae</taxon>
        <taxon>Perkinsus</taxon>
    </lineage>
</organism>
<sequence>MAGPFVNTYERYVSVGYGGESLDTKPATKLNMNELTVPDGYMIHYEPSGTSRIIEEPDEDVEAWAKFRAKKIRDQSIGGPAIQGNTTMHMQANPRYQEFFRFDPQGRVSPTTLEPIQIARARRTSAASSIPSDSSSPRLIGLRSVRFSTTVIGSTPASQHTNNNDSSS</sequence>
<name>A0A7J6MQQ7_PERCH</name>
<feature type="region of interest" description="Disordered" evidence="1">
    <location>
        <begin position="122"/>
        <end position="141"/>
    </location>
</feature>
<keyword evidence="3" id="KW-1185">Reference proteome</keyword>
<dbReference type="EMBL" id="JAAPAO010000073">
    <property type="protein sequence ID" value="KAF4673915.1"/>
    <property type="molecule type" value="Genomic_DNA"/>
</dbReference>
<accession>A0A7J6MQQ7</accession>
<dbReference type="OrthoDB" id="10528029at2759"/>
<dbReference type="AlphaFoldDB" id="A0A7J6MQQ7"/>
<protein>
    <submittedName>
        <fullName evidence="2">Uncharacterized protein</fullName>
    </submittedName>
</protein>
<evidence type="ECO:0000313" key="2">
    <source>
        <dbReference type="EMBL" id="KAF4673915.1"/>
    </source>
</evidence>
<reference evidence="2 3" key="1">
    <citation type="submission" date="2020-04" db="EMBL/GenBank/DDBJ databases">
        <title>Perkinsus chesapeaki whole genome sequence.</title>
        <authorList>
            <person name="Bogema D.R."/>
        </authorList>
    </citation>
    <scope>NUCLEOTIDE SEQUENCE [LARGE SCALE GENOMIC DNA]</scope>
    <source>
        <strain evidence="2">ATCC PRA-425</strain>
    </source>
</reference>
<dbReference type="Proteomes" id="UP000591131">
    <property type="component" value="Unassembled WGS sequence"/>
</dbReference>
<evidence type="ECO:0000313" key="3">
    <source>
        <dbReference type="Proteomes" id="UP000591131"/>
    </source>
</evidence>
<proteinExistence type="predicted"/>
<gene>
    <name evidence="2" type="ORF">FOL47_009946</name>
</gene>
<feature type="compositionally biased region" description="Low complexity" evidence="1">
    <location>
        <begin position="124"/>
        <end position="137"/>
    </location>
</feature>